<feature type="transmembrane region" description="Helical" evidence="1">
    <location>
        <begin position="55"/>
        <end position="73"/>
    </location>
</feature>
<accession>A0ABT4IAV7</accession>
<comment type="caution">
    <text evidence="2">The sequence shown here is derived from an EMBL/GenBank/DDBJ whole genome shotgun (WGS) entry which is preliminary data.</text>
</comment>
<feature type="transmembrane region" description="Helical" evidence="1">
    <location>
        <begin position="125"/>
        <end position="147"/>
    </location>
</feature>
<dbReference type="EMBL" id="JAPTMY010000032">
    <property type="protein sequence ID" value="MCZ0858878.1"/>
    <property type="molecule type" value="Genomic_DNA"/>
</dbReference>
<organism evidence="2 3">
    <name type="scientific">Actinomyces israelii</name>
    <dbReference type="NCBI Taxonomy" id="1659"/>
    <lineage>
        <taxon>Bacteria</taxon>
        <taxon>Bacillati</taxon>
        <taxon>Actinomycetota</taxon>
        <taxon>Actinomycetes</taxon>
        <taxon>Actinomycetales</taxon>
        <taxon>Actinomycetaceae</taxon>
        <taxon>Actinomyces</taxon>
    </lineage>
</organism>
<evidence type="ECO:0000313" key="2">
    <source>
        <dbReference type="EMBL" id="MCZ0858878.1"/>
    </source>
</evidence>
<keyword evidence="1" id="KW-0812">Transmembrane</keyword>
<evidence type="ECO:0000313" key="3">
    <source>
        <dbReference type="Proteomes" id="UP001072034"/>
    </source>
</evidence>
<feature type="transmembrane region" description="Helical" evidence="1">
    <location>
        <begin position="93"/>
        <end position="113"/>
    </location>
</feature>
<reference evidence="2" key="1">
    <citation type="submission" date="2022-10" db="EMBL/GenBank/DDBJ databases">
        <title>Genome sequence of Actinomyces israelii ATCC 10048.</title>
        <authorList>
            <person name="Watt R.M."/>
            <person name="Tong W.M."/>
        </authorList>
    </citation>
    <scope>NUCLEOTIDE SEQUENCE</scope>
    <source>
        <strain evidence="2">ATCC 10048</strain>
    </source>
</reference>
<dbReference type="Proteomes" id="UP001072034">
    <property type="component" value="Unassembled WGS sequence"/>
</dbReference>
<protein>
    <submittedName>
        <fullName evidence="2">Uncharacterized protein</fullName>
    </submittedName>
</protein>
<feature type="transmembrane region" description="Helical" evidence="1">
    <location>
        <begin position="12"/>
        <end position="34"/>
    </location>
</feature>
<keyword evidence="3" id="KW-1185">Reference proteome</keyword>
<evidence type="ECO:0000256" key="1">
    <source>
        <dbReference type="SAM" id="Phobius"/>
    </source>
</evidence>
<keyword evidence="1" id="KW-0472">Membrane</keyword>
<proteinExistence type="predicted"/>
<gene>
    <name evidence="2" type="ORF">OHJ16_12585</name>
</gene>
<sequence>MRLFSDHLAAKQVHGIGVMLLMVAMTVYALDYVIGVIGLGNDRLLLLSPTSRFRTLLMSCTVMSGYLVAGYVVTSIPAWHETTRGWPSVLLEGAGYLTSLFVGFGMVSALTYSAKLVRGRGAMRIVCWASVTALQAVLSGMCAVMLVRHFGVESWIIGAGSDADVVNVFSGLIPISALGVHDPERLCWPFIATNIVFGLVLWTAARFQAGRGVNYIEL</sequence>
<keyword evidence="1" id="KW-1133">Transmembrane helix</keyword>
<feature type="transmembrane region" description="Helical" evidence="1">
    <location>
        <begin position="188"/>
        <end position="205"/>
    </location>
</feature>
<name>A0ABT4IAV7_9ACTO</name>
<dbReference type="RefSeq" id="WP_268918203.1">
    <property type="nucleotide sequence ID" value="NZ_CAJPNG010000076.1"/>
</dbReference>